<dbReference type="AlphaFoldDB" id="A0A1K2F6U1"/>
<dbReference type="EMBL" id="FPJO01000035">
    <property type="protein sequence ID" value="SFY43250.1"/>
    <property type="molecule type" value="Genomic_DNA"/>
</dbReference>
<organism evidence="1 2">
    <name type="scientific">Streptomyces atratus</name>
    <dbReference type="NCBI Taxonomy" id="1893"/>
    <lineage>
        <taxon>Bacteria</taxon>
        <taxon>Bacillati</taxon>
        <taxon>Actinomycetota</taxon>
        <taxon>Actinomycetes</taxon>
        <taxon>Kitasatosporales</taxon>
        <taxon>Streptomycetaceae</taxon>
        <taxon>Streptomyces</taxon>
    </lineage>
</organism>
<evidence type="ECO:0000313" key="1">
    <source>
        <dbReference type="EMBL" id="SFY43250.1"/>
    </source>
</evidence>
<dbReference type="Proteomes" id="UP000181909">
    <property type="component" value="Unassembled WGS sequence"/>
</dbReference>
<protein>
    <submittedName>
        <fullName evidence="1">Uncharacterized protein</fullName>
    </submittedName>
</protein>
<reference evidence="1 2" key="1">
    <citation type="submission" date="2016-11" db="EMBL/GenBank/DDBJ databases">
        <authorList>
            <person name="Jaros S."/>
            <person name="Januszkiewicz K."/>
            <person name="Wedrychowicz H."/>
        </authorList>
    </citation>
    <scope>NUCLEOTIDE SEQUENCE [LARGE SCALE GENOMIC DNA]</scope>
    <source>
        <strain evidence="1 2">OK807</strain>
    </source>
</reference>
<accession>A0A1K2F6U1</accession>
<evidence type="ECO:0000313" key="2">
    <source>
        <dbReference type="Proteomes" id="UP000181909"/>
    </source>
</evidence>
<dbReference type="STRING" id="1893.SAMN02787144_10359"/>
<proteinExistence type="predicted"/>
<sequence length="107" mass="11651">MPAAVHCHQPPMPAPPAVAWTLPWQQVTVGTPGPEFEARPSGQYAYDFPDTKCDSWSTSALRLHFTSVRGAEHRHYRQPRQDAARAAVHEATGNIVCAAMLGSGGMR</sequence>
<gene>
    <name evidence="1" type="ORF">SAMN02787144_10359</name>
</gene>
<name>A0A1K2F6U1_STRAR</name>